<evidence type="ECO:0000313" key="2">
    <source>
        <dbReference type="EMBL" id="PKI57545.1"/>
    </source>
</evidence>
<organism evidence="2 3">
    <name type="scientific">Punica granatum</name>
    <name type="common">Pomegranate</name>
    <dbReference type="NCBI Taxonomy" id="22663"/>
    <lineage>
        <taxon>Eukaryota</taxon>
        <taxon>Viridiplantae</taxon>
        <taxon>Streptophyta</taxon>
        <taxon>Embryophyta</taxon>
        <taxon>Tracheophyta</taxon>
        <taxon>Spermatophyta</taxon>
        <taxon>Magnoliopsida</taxon>
        <taxon>eudicotyledons</taxon>
        <taxon>Gunneridae</taxon>
        <taxon>Pentapetalae</taxon>
        <taxon>rosids</taxon>
        <taxon>malvids</taxon>
        <taxon>Myrtales</taxon>
        <taxon>Lythraceae</taxon>
        <taxon>Punica</taxon>
    </lineage>
</organism>
<evidence type="ECO:0000256" key="1">
    <source>
        <dbReference type="SAM" id="MobiDB-lite"/>
    </source>
</evidence>
<keyword evidence="3" id="KW-1185">Reference proteome</keyword>
<evidence type="ECO:0000313" key="3">
    <source>
        <dbReference type="Proteomes" id="UP000233551"/>
    </source>
</evidence>
<protein>
    <submittedName>
        <fullName evidence="2">Uncharacterized protein</fullName>
    </submittedName>
</protein>
<accession>A0A2I0JMN6</accession>
<feature type="region of interest" description="Disordered" evidence="1">
    <location>
        <begin position="1"/>
        <end position="28"/>
    </location>
</feature>
<dbReference type="AlphaFoldDB" id="A0A2I0JMN6"/>
<name>A0A2I0JMN6_PUNGR</name>
<comment type="caution">
    <text evidence="2">The sequence shown here is derived from an EMBL/GenBank/DDBJ whole genome shotgun (WGS) entry which is preliminary data.</text>
</comment>
<reference evidence="2 3" key="1">
    <citation type="submission" date="2017-11" db="EMBL/GenBank/DDBJ databases">
        <title>De-novo sequencing of pomegranate (Punica granatum L.) genome.</title>
        <authorList>
            <person name="Akparov Z."/>
            <person name="Amiraslanov A."/>
            <person name="Hajiyeva S."/>
            <person name="Abbasov M."/>
            <person name="Kaur K."/>
            <person name="Hamwieh A."/>
            <person name="Solovyev V."/>
            <person name="Salamov A."/>
            <person name="Braich B."/>
            <person name="Kosarev P."/>
            <person name="Mahmoud A."/>
            <person name="Hajiyev E."/>
            <person name="Babayeva S."/>
            <person name="Izzatullayeva V."/>
            <person name="Mammadov A."/>
            <person name="Mammadov A."/>
            <person name="Sharifova S."/>
            <person name="Ojaghi J."/>
            <person name="Eynullazada K."/>
            <person name="Bayramov B."/>
            <person name="Abdulazimova A."/>
            <person name="Shahmuradov I."/>
        </authorList>
    </citation>
    <scope>NUCLEOTIDE SEQUENCE [LARGE SCALE GENOMIC DNA]</scope>
    <source>
        <strain evidence="3">cv. AG2017</strain>
        <tissue evidence="2">Leaf</tissue>
    </source>
</reference>
<proteinExistence type="predicted"/>
<dbReference type="EMBL" id="PGOL01001504">
    <property type="protein sequence ID" value="PKI57545.1"/>
    <property type="molecule type" value="Genomic_DNA"/>
</dbReference>
<sequence length="67" mass="7241">MEVTNKIPWPNSHPQRRSSPAVAARSISVQPGPVRPLAVQSNSLARSFSSLARLSRDPARPNPATAR</sequence>
<gene>
    <name evidence="2" type="ORF">CRG98_022016</name>
</gene>
<dbReference type="Proteomes" id="UP000233551">
    <property type="component" value="Unassembled WGS sequence"/>
</dbReference>